<reference evidence="4 5" key="1">
    <citation type="submission" date="2023-08" db="EMBL/GenBank/DDBJ databases">
        <authorList>
            <person name="Girao M."/>
            <person name="Carvalho M.F."/>
        </authorList>
    </citation>
    <scope>NUCLEOTIDE SEQUENCE [LARGE SCALE GENOMIC DNA]</scope>
    <source>
        <strain evidence="4 5">CC-R104</strain>
    </source>
</reference>
<comment type="caution">
    <text evidence="4">The sequence shown here is derived from an EMBL/GenBank/DDBJ whole genome shotgun (WGS) entry which is preliminary data.</text>
</comment>
<evidence type="ECO:0000256" key="1">
    <source>
        <dbReference type="ARBA" id="ARBA00022801"/>
    </source>
</evidence>
<sequence length="135" mass="14273">PAGLLDEPGAAPLRAARRELAEETGLAAQEWDVLVDIALSPGFTDEAVRVFAARGLSVVDRPDPEHEEADLEVHRVPVDEAVAMALRGEIVNATAVSGILALAAARAGTVALRAPDAPWPDRPGTFARTRTEHAR</sequence>
<dbReference type="EC" id="3.6.-.-" evidence="4"/>
<feature type="non-terminal residue" evidence="4">
    <location>
        <position position="1"/>
    </location>
</feature>
<keyword evidence="5" id="KW-1185">Reference proteome</keyword>
<dbReference type="SUPFAM" id="SSF55811">
    <property type="entry name" value="Nudix"/>
    <property type="match status" value="1"/>
</dbReference>
<dbReference type="PANTHER" id="PTHR11839:SF31">
    <property type="entry name" value="ADP-RIBOSE PYROPHOSPHATASE"/>
    <property type="match status" value="1"/>
</dbReference>
<dbReference type="GO" id="GO:0016787">
    <property type="term" value="F:hydrolase activity"/>
    <property type="evidence" value="ECO:0007669"/>
    <property type="project" value="UniProtKB-KW"/>
</dbReference>
<accession>A0ABU7JZ48</accession>
<evidence type="ECO:0000313" key="4">
    <source>
        <dbReference type="EMBL" id="MEE2035246.1"/>
    </source>
</evidence>
<dbReference type="Pfam" id="PF00293">
    <property type="entry name" value="NUDIX"/>
    <property type="match status" value="1"/>
</dbReference>
<evidence type="ECO:0000256" key="2">
    <source>
        <dbReference type="SAM" id="MobiDB-lite"/>
    </source>
</evidence>
<feature type="region of interest" description="Disordered" evidence="2">
    <location>
        <begin position="114"/>
        <end position="135"/>
    </location>
</feature>
<dbReference type="EMBL" id="JAUZMZ010000263">
    <property type="protein sequence ID" value="MEE2035246.1"/>
    <property type="molecule type" value="Genomic_DNA"/>
</dbReference>
<evidence type="ECO:0000313" key="5">
    <source>
        <dbReference type="Proteomes" id="UP001331936"/>
    </source>
</evidence>
<dbReference type="PROSITE" id="PS51462">
    <property type="entry name" value="NUDIX"/>
    <property type="match status" value="1"/>
</dbReference>
<dbReference type="InterPro" id="IPR015797">
    <property type="entry name" value="NUDIX_hydrolase-like_dom_sf"/>
</dbReference>
<proteinExistence type="predicted"/>
<protein>
    <submittedName>
        <fullName evidence="4">NUDIX hydrolase</fullName>
        <ecNumber evidence="4">3.6.-.-</ecNumber>
    </submittedName>
</protein>
<feature type="domain" description="Nudix hydrolase" evidence="3">
    <location>
        <begin position="1"/>
        <end position="103"/>
    </location>
</feature>
<name>A0ABU7JZ48_9NOCA</name>
<evidence type="ECO:0000259" key="3">
    <source>
        <dbReference type="PROSITE" id="PS51462"/>
    </source>
</evidence>
<gene>
    <name evidence="4" type="ORF">Q8814_24600</name>
</gene>
<organism evidence="4 5">
    <name type="scientific">Rhodococcus chondri</name>
    <dbReference type="NCBI Taxonomy" id="3065941"/>
    <lineage>
        <taxon>Bacteria</taxon>
        <taxon>Bacillati</taxon>
        <taxon>Actinomycetota</taxon>
        <taxon>Actinomycetes</taxon>
        <taxon>Mycobacteriales</taxon>
        <taxon>Nocardiaceae</taxon>
        <taxon>Rhodococcus</taxon>
    </lineage>
</organism>
<dbReference type="RefSeq" id="WP_330154582.1">
    <property type="nucleotide sequence ID" value="NZ_JAUZMZ010000263.1"/>
</dbReference>
<dbReference type="Proteomes" id="UP001331936">
    <property type="component" value="Unassembled WGS sequence"/>
</dbReference>
<dbReference type="PANTHER" id="PTHR11839">
    <property type="entry name" value="UDP/ADP-SUGAR PYROPHOSPHATASE"/>
    <property type="match status" value="1"/>
</dbReference>
<dbReference type="InterPro" id="IPR000086">
    <property type="entry name" value="NUDIX_hydrolase_dom"/>
</dbReference>
<dbReference type="Gene3D" id="3.90.79.10">
    <property type="entry name" value="Nucleoside Triphosphate Pyrophosphohydrolase"/>
    <property type="match status" value="1"/>
</dbReference>
<keyword evidence="1 4" id="KW-0378">Hydrolase</keyword>